<sequence length="163" mass="17560">MSAHAFADFDTALATAESPDAVWDALCALARATVGARLFTIMELDPGEQVARRAYTSHPAQYPTSGTKPFEMNPWFDTVMGRQDTFVANTIEEIAQVFGDHLLIHSLGCASVVNQPLIVGGRLVGTMNLLDEAGHYTPDKVAYVRTVLSGSAVKAWEKAATFA</sequence>
<dbReference type="Pfam" id="PF13185">
    <property type="entry name" value="GAF_2"/>
    <property type="match status" value="1"/>
</dbReference>
<accession>A0A844W830</accession>
<dbReference type="SUPFAM" id="SSF55781">
    <property type="entry name" value="GAF domain-like"/>
    <property type="match status" value="1"/>
</dbReference>
<dbReference type="EMBL" id="WNXQ01000001">
    <property type="protein sequence ID" value="MWB76598.1"/>
    <property type="molecule type" value="Genomic_DNA"/>
</dbReference>
<evidence type="ECO:0000259" key="1">
    <source>
        <dbReference type="Pfam" id="PF13185"/>
    </source>
</evidence>
<dbReference type="InterPro" id="IPR003018">
    <property type="entry name" value="GAF"/>
</dbReference>
<gene>
    <name evidence="2" type="ORF">GLS40_01015</name>
</gene>
<keyword evidence="3" id="KW-1185">Reference proteome</keyword>
<dbReference type="InterPro" id="IPR029016">
    <property type="entry name" value="GAF-like_dom_sf"/>
</dbReference>
<protein>
    <submittedName>
        <fullName evidence="2">GAF domain-containing protein</fullName>
    </submittedName>
</protein>
<evidence type="ECO:0000313" key="2">
    <source>
        <dbReference type="EMBL" id="MWB76598.1"/>
    </source>
</evidence>
<evidence type="ECO:0000313" key="3">
    <source>
        <dbReference type="Proteomes" id="UP000443843"/>
    </source>
</evidence>
<feature type="domain" description="GAF" evidence="1">
    <location>
        <begin position="17"/>
        <end position="149"/>
    </location>
</feature>
<dbReference type="Gene3D" id="3.30.450.40">
    <property type="match status" value="1"/>
</dbReference>
<comment type="caution">
    <text evidence="2">The sequence shown here is derived from an EMBL/GenBank/DDBJ whole genome shotgun (WGS) entry which is preliminary data.</text>
</comment>
<organism evidence="2 3">
    <name type="scientific">Pseudooceanicola pacificus</name>
    <dbReference type="NCBI Taxonomy" id="2676438"/>
    <lineage>
        <taxon>Bacteria</taxon>
        <taxon>Pseudomonadati</taxon>
        <taxon>Pseudomonadota</taxon>
        <taxon>Alphaproteobacteria</taxon>
        <taxon>Rhodobacterales</taxon>
        <taxon>Paracoccaceae</taxon>
        <taxon>Pseudooceanicola</taxon>
    </lineage>
</organism>
<dbReference type="AlphaFoldDB" id="A0A844W830"/>
<proteinExistence type="predicted"/>
<name>A0A844W830_9RHOB</name>
<dbReference type="RefSeq" id="WP_160380740.1">
    <property type="nucleotide sequence ID" value="NZ_WNXQ01000001.1"/>
</dbReference>
<dbReference type="Proteomes" id="UP000443843">
    <property type="component" value="Unassembled WGS sequence"/>
</dbReference>
<reference evidence="2 3" key="1">
    <citation type="submission" date="2019-11" db="EMBL/GenBank/DDBJ databases">
        <title>Pseudooceanicola pacifica sp. nov., isolated from deep-sea sediment of the Pacific Ocean.</title>
        <authorList>
            <person name="Lyu L."/>
        </authorList>
    </citation>
    <scope>NUCLEOTIDE SEQUENCE [LARGE SCALE GENOMIC DNA]</scope>
    <source>
        <strain evidence="2 3">216_PA32_1</strain>
    </source>
</reference>